<evidence type="ECO:0000256" key="1">
    <source>
        <dbReference type="SAM" id="MobiDB-lite"/>
    </source>
</evidence>
<dbReference type="STRING" id="1314782.A0A165QBG1"/>
<dbReference type="Proteomes" id="UP000076761">
    <property type="component" value="Unassembled WGS sequence"/>
</dbReference>
<dbReference type="OrthoDB" id="3226582at2759"/>
<protein>
    <recommendedName>
        <fullName evidence="5">G-protein coupled receptors family 1 profile domain-containing protein</fullName>
    </recommendedName>
</protein>
<gene>
    <name evidence="3" type="ORF">NEOLEDRAFT_1171491</name>
</gene>
<reference evidence="3 4" key="1">
    <citation type="journal article" date="2016" name="Mol. Biol. Evol.">
        <title>Comparative Genomics of Early-Diverging Mushroom-Forming Fungi Provides Insights into the Origins of Lignocellulose Decay Capabilities.</title>
        <authorList>
            <person name="Nagy L.G."/>
            <person name="Riley R."/>
            <person name="Tritt A."/>
            <person name="Adam C."/>
            <person name="Daum C."/>
            <person name="Floudas D."/>
            <person name="Sun H."/>
            <person name="Yadav J.S."/>
            <person name="Pangilinan J."/>
            <person name="Larsson K.H."/>
            <person name="Matsuura K."/>
            <person name="Barry K."/>
            <person name="Labutti K."/>
            <person name="Kuo R."/>
            <person name="Ohm R.A."/>
            <person name="Bhattacharya S.S."/>
            <person name="Shirouzu T."/>
            <person name="Yoshinaga Y."/>
            <person name="Martin F.M."/>
            <person name="Grigoriev I.V."/>
            <person name="Hibbett D.S."/>
        </authorList>
    </citation>
    <scope>NUCLEOTIDE SEQUENCE [LARGE SCALE GENOMIC DNA]</scope>
    <source>
        <strain evidence="3 4">HHB14362 ss-1</strain>
    </source>
</reference>
<feature type="transmembrane region" description="Helical" evidence="2">
    <location>
        <begin position="88"/>
        <end position="110"/>
    </location>
</feature>
<evidence type="ECO:0000313" key="3">
    <source>
        <dbReference type="EMBL" id="KZT22183.1"/>
    </source>
</evidence>
<feature type="transmembrane region" description="Helical" evidence="2">
    <location>
        <begin position="165"/>
        <end position="193"/>
    </location>
</feature>
<organism evidence="3 4">
    <name type="scientific">Neolentinus lepideus HHB14362 ss-1</name>
    <dbReference type="NCBI Taxonomy" id="1314782"/>
    <lineage>
        <taxon>Eukaryota</taxon>
        <taxon>Fungi</taxon>
        <taxon>Dikarya</taxon>
        <taxon>Basidiomycota</taxon>
        <taxon>Agaricomycotina</taxon>
        <taxon>Agaricomycetes</taxon>
        <taxon>Gloeophyllales</taxon>
        <taxon>Gloeophyllaceae</taxon>
        <taxon>Neolentinus</taxon>
    </lineage>
</organism>
<feature type="transmembrane region" description="Helical" evidence="2">
    <location>
        <begin position="213"/>
        <end position="236"/>
    </location>
</feature>
<feature type="region of interest" description="Disordered" evidence="1">
    <location>
        <begin position="308"/>
        <end position="336"/>
    </location>
</feature>
<keyword evidence="4" id="KW-1185">Reference proteome</keyword>
<proteinExistence type="predicted"/>
<feature type="transmembrane region" description="Helical" evidence="2">
    <location>
        <begin position="248"/>
        <end position="270"/>
    </location>
</feature>
<keyword evidence="2" id="KW-0472">Membrane</keyword>
<feature type="transmembrane region" description="Helical" evidence="2">
    <location>
        <begin position="12"/>
        <end position="33"/>
    </location>
</feature>
<accession>A0A165QBG1</accession>
<evidence type="ECO:0000256" key="2">
    <source>
        <dbReference type="SAM" id="Phobius"/>
    </source>
</evidence>
<dbReference type="AlphaFoldDB" id="A0A165QBG1"/>
<feature type="transmembrane region" description="Helical" evidence="2">
    <location>
        <begin position="45"/>
        <end position="68"/>
    </location>
</feature>
<feature type="transmembrane region" description="Helical" evidence="2">
    <location>
        <begin position="122"/>
        <end position="145"/>
    </location>
</feature>
<name>A0A165QBG1_9AGAM</name>
<keyword evidence="2" id="KW-0812">Transmembrane</keyword>
<keyword evidence="2" id="KW-1133">Transmembrane helix</keyword>
<dbReference type="InParanoid" id="A0A165QBG1"/>
<dbReference type="EMBL" id="KV425598">
    <property type="protein sequence ID" value="KZT22183.1"/>
    <property type="molecule type" value="Genomic_DNA"/>
</dbReference>
<evidence type="ECO:0000313" key="4">
    <source>
        <dbReference type="Proteomes" id="UP000076761"/>
    </source>
</evidence>
<feature type="compositionally biased region" description="Basic and acidic residues" evidence="1">
    <location>
        <begin position="317"/>
        <end position="336"/>
    </location>
</feature>
<sequence>MNDQQSRIIYCALSMFLYGLYTVLFSISMYILIARRHSSNIRKGLLTVNISLFTITTVSNILFFLWAYLLNVTAVVDLSYSQAKIERIISGSVSVTSIAITCVTDGLLVWRCLVVWTWNRWIIVLPVLLLISQIVFGVLLAVGYGEEPTEVFRNGPNQEDYFSTILFLGNSVGYILSFVTNTILTALIAGRIWWVDRQSRKFLGCRTGLHRRIILMIIESGAIYSFILLVTFALIITRNSSANIMNVVQSQTAGIFPTAIIVVVGLGMTMEHNTTITDTMSHMSFQHPERRRNSDPPVQFISLDVRRSMTNSTSPRSDAENQIKERDVKSQYDDRI</sequence>
<evidence type="ECO:0008006" key="5">
    <source>
        <dbReference type="Google" id="ProtNLM"/>
    </source>
</evidence>